<reference evidence="2 3" key="1">
    <citation type="journal article" date="2017" name="Mol. Ecol.">
        <title>Comparative and population genomic landscape of Phellinus noxius: A hypervariable fungus causing root rot in trees.</title>
        <authorList>
            <person name="Chung C.L."/>
            <person name="Lee T.J."/>
            <person name="Akiba M."/>
            <person name="Lee H.H."/>
            <person name="Kuo T.H."/>
            <person name="Liu D."/>
            <person name="Ke H.M."/>
            <person name="Yokoi T."/>
            <person name="Roa M.B."/>
            <person name="Lu M.J."/>
            <person name="Chang Y.Y."/>
            <person name="Ann P.J."/>
            <person name="Tsai J.N."/>
            <person name="Chen C.Y."/>
            <person name="Tzean S.S."/>
            <person name="Ota Y."/>
            <person name="Hattori T."/>
            <person name="Sahashi N."/>
            <person name="Liou R.F."/>
            <person name="Kikuchi T."/>
            <person name="Tsai I.J."/>
        </authorList>
    </citation>
    <scope>NUCLEOTIDE SEQUENCE [LARGE SCALE GENOMIC DNA]</scope>
    <source>
        <strain evidence="2 3">FFPRI411160</strain>
    </source>
</reference>
<sequence>MFSPTSETKPKLYLPAIRHNTYYYEMVTFKISNTLFKVPQYAFIQQSVIFRDMFSLPLGESGQGEGQTDDNPIQLPEVTVEEFSILLSLLYPQPIIGQLIHMPELQASEWLSVLRFASKYEFSLLRAYAITMLEGKLDPVRRIEVSRAYVIKQWLHPALIELANRRESITLEEGRILGLETLVKLSAVRDSIHAHKEVKLEAVGSRRIGLMKNEVLNVDELIAQEFECL</sequence>
<evidence type="ECO:0000259" key="1">
    <source>
        <dbReference type="Pfam" id="PF00651"/>
    </source>
</evidence>
<comment type="caution">
    <text evidence="2">The sequence shown here is derived from an EMBL/GenBank/DDBJ whole genome shotgun (WGS) entry which is preliminary data.</text>
</comment>
<feature type="domain" description="BTB" evidence="1">
    <location>
        <begin position="27"/>
        <end position="124"/>
    </location>
</feature>
<protein>
    <recommendedName>
        <fullName evidence="1">BTB domain-containing protein</fullName>
    </recommendedName>
</protein>
<dbReference type="EMBL" id="NBII01000001">
    <property type="protein sequence ID" value="PAV23758.1"/>
    <property type="molecule type" value="Genomic_DNA"/>
</dbReference>
<dbReference type="InterPro" id="IPR011333">
    <property type="entry name" value="SKP1/BTB/POZ_sf"/>
</dbReference>
<dbReference type="InterPro" id="IPR000210">
    <property type="entry name" value="BTB/POZ_dom"/>
</dbReference>
<keyword evidence="3" id="KW-1185">Reference proteome</keyword>
<name>A0A286UW11_9AGAM</name>
<dbReference type="CDD" id="cd18186">
    <property type="entry name" value="BTB_POZ_ZBTB_KLHL-like"/>
    <property type="match status" value="1"/>
</dbReference>
<evidence type="ECO:0000313" key="3">
    <source>
        <dbReference type="Proteomes" id="UP000217199"/>
    </source>
</evidence>
<dbReference type="AlphaFoldDB" id="A0A286UW11"/>
<organism evidence="2 3">
    <name type="scientific">Pyrrhoderma noxium</name>
    <dbReference type="NCBI Taxonomy" id="2282107"/>
    <lineage>
        <taxon>Eukaryota</taxon>
        <taxon>Fungi</taxon>
        <taxon>Dikarya</taxon>
        <taxon>Basidiomycota</taxon>
        <taxon>Agaricomycotina</taxon>
        <taxon>Agaricomycetes</taxon>
        <taxon>Hymenochaetales</taxon>
        <taxon>Hymenochaetaceae</taxon>
        <taxon>Pyrrhoderma</taxon>
    </lineage>
</organism>
<gene>
    <name evidence="2" type="ORF">PNOK_0082600</name>
</gene>
<evidence type="ECO:0000313" key="2">
    <source>
        <dbReference type="EMBL" id="PAV23758.1"/>
    </source>
</evidence>
<dbReference type="InParanoid" id="A0A286UW11"/>
<accession>A0A286UW11</accession>
<dbReference type="STRING" id="2282107.A0A286UW11"/>
<dbReference type="Pfam" id="PF00651">
    <property type="entry name" value="BTB"/>
    <property type="match status" value="1"/>
</dbReference>
<dbReference type="OrthoDB" id="2593747at2759"/>
<dbReference type="SUPFAM" id="SSF54695">
    <property type="entry name" value="POZ domain"/>
    <property type="match status" value="1"/>
</dbReference>
<proteinExistence type="predicted"/>
<dbReference type="Proteomes" id="UP000217199">
    <property type="component" value="Unassembled WGS sequence"/>
</dbReference>
<dbReference type="Gene3D" id="3.30.710.10">
    <property type="entry name" value="Potassium Channel Kv1.1, Chain A"/>
    <property type="match status" value="1"/>
</dbReference>